<dbReference type="Gene3D" id="3.30.160.60">
    <property type="entry name" value="Classic Zinc Finger"/>
    <property type="match status" value="2"/>
</dbReference>
<dbReference type="GO" id="GO:0008270">
    <property type="term" value="F:zinc ion binding"/>
    <property type="evidence" value="ECO:0007669"/>
    <property type="project" value="UniProtKB-KW"/>
</dbReference>
<feature type="non-terminal residue" evidence="12">
    <location>
        <position position="1"/>
    </location>
</feature>
<keyword evidence="4" id="KW-0677">Repeat</keyword>
<name>A0A091K741_COLST</name>
<evidence type="ECO:0000259" key="11">
    <source>
        <dbReference type="PROSITE" id="PS50157"/>
    </source>
</evidence>
<evidence type="ECO:0000313" key="12">
    <source>
        <dbReference type="EMBL" id="KFP32151.1"/>
    </source>
</evidence>
<keyword evidence="3" id="KW-0479">Metal-binding</keyword>
<dbReference type="Proteomes" id="UP000053615">
    <property type="component" value="Unassembled WGS sequence"/>
</dbReference>
<dbReference type="EMBL" id="KK545276">
    <property type="protein sequence ID" value="KFP32151.1"/>
    <property type="molecule type" value="Genomic_DNA"/>
</dbReference>
<keyword evidence="6" id="KW-0862">Zinc</keyword>
<keyword evidence="5 10" id="KW-0863">Zinc-finger</keyword>
<evidence type="ECO:0000256" key="10">
    <source>
        <dbReference type="PROSITE-ProRule" id="PRU00042"/>
    </source>
</evidence>
<dbReference type="InterPro" id="IPR013087">
    <property type="entry name" value="Znf_C2H2_type"/>
</dbReference>
<dbReference type="PROSITE" id="PS00028">
    <property type="entry name" value="ZINC_FINGER_C2H2_1"/>
    <property type="match status" value="1"/>
</dbReference>
<keyword evidence="13" id="KW-1185">Reference proteome</keyword>
<protein>
    <submittedName>
        <fullName evidence="12">Zinc finger protein 33A</fullName>
    </submittedName>
</protein>
<evidence type="ECO:0000256" key="4">
    <source>
        <dbReference type="ARBA" id="ARBA00022737"/>
    </source>
</evidence>
<proteinExistence type="inferred from homology"/>
<evidence type="ECO:0000256" key="5">
    <source>
        <dbReference type="ARBA" id="ARBA00022771"/>
    </source>
</evidence>
<dbReference type="Pfam" id="PF00096">
    <property type="entry name" value="zf-C2H2"/>
    <property type="match status" value="1"/>
</dbReference>
<dbReference type="SUPFAM" id="SSF57667">
    <property type="entry name" value="beta-beta-alpha zinc fingers"/>
    <property type="match status" value="1"/>
</dbReference>
<dbReference type="InterPro" id="IPR036236">
    <property type="entry name" value="Znf_C2H2_sf"/>
</dbReference>
<dbReference type="GO" id="GO:0000978">
    <property type="term" value="F:RNA polymerase II cis-regulatory region sequence-specific DNA binding"/>
    <property type="evidence" value="ECO:0007669"/>
    <property type="project" value="TreeGrafter"/>
</dbReference>
<evidence type="ECO:0000256" key="9">
    <source>
        <dbReference type="ARBA" id="ARBA00023242"/>
    </source>
</evidence>
<accession>A0A091K741</accession>
<evidence type="ECO:0000313" key="13">
    <source>
        <dbReference type="Proteomes" id="UP000053615"/>
    </source>
</evidence>
<comment type="subcellular location">
    <subcellularLocation>
        <location evidence="1">Nucleus</location>
    </subcellularLocation>
</comment>
<dbReference type="PANTHER" id="PTHR23226:SF371">
    <property type="entry name" value="ZINC FINGER PROTEIN 112-LIKE PROTEIN"/>
    <property type="match status" value="1"/>
</dbReference>
<dbReference type="FunFam" id="3.30.160.60:FF:000056">
    <property type="entry name" value="Zinc finger and SCAN domain-containing 20"/>
    <property type="match status" value="1"/>
</dbReference>
<gene>
    <name evidence="12" type="ORF">N325_05181</name>
</gene>
<keyword evidence="8" id="KW-0804">Transcription</keyword>
<feature type="domain" description="C2H2-type" evidence="11">
    <location>
        <begin position="1"/>
        <end position="26"/>
    </location>
</feature>
<feature type="non-terminal residue" evidence="12">
    <location>
        <position position="47"/>
    </location>
</feature>
<organism evidence="12 13">
    <name type="scientific">Colius striatus</name>
    <name type="common">Speckled mousebird</name>
    <dbReference type="NCBI Taxonomy" id="57412"/>
    <lineage>
        <taxon>Eukaryota</taxon>
        <taxon>Metazoa</taxon>
        <taxon>Chordata</taxon>
        <taxon>Craniata</taxon>
        <taxon>Vertebrata</taxon>
        <taxon>Euteleostomi</taxon>
        <taxon>Archelosauria</taxon>
        <taxon>Archosauria</taxon>
        <taxon>Dinosauria</taxon>
        <taxon>Saurischia</taxon>
        <taxon>Theropoda</taxon>
        <taxon>Coelurosauria</taxon>
        <taxon>Aves</taxon>
        <taxon>Neognathae</taxon>
        <taxon>Neoaves</taxon>
        <taxon>Telluraves</taxon>
        <taxon>Coraciimorphae</taxon>
        <taxon>Coliiformes</taxon>
        <taxon>Coliidae</taxon>
        <taxon>Colius</taxon>
    </lineage>
</organism>
<sequence>CYECGENFRLSSHLISHRRMHIGERPYPCLECRKSSSQNSHLRNDQR</sequence>
<dbReference type="FunFam" id="3.30.160.60:FF:000446">
    <property type="entry name" value="Zinc finger protein"/>
    <property type="match status" value="1"/>
</dbReference>
<dbReference type="GO" id="GO:0005634">
    <property type="term" value="C:nucleus"/>
    <property type="evidence" value="ECO:0007669"/>
    <property type="project" value="UniProtKB-SubCell"/>
</dbReference>
<keyword evidence="9" id="KW-0539">Nucleus</keyword>
<evidence type="ECO:0000256" key="8">
    <source>
        <dbReference type="ARBA" id="ARBA00023163"/>
    </source>
</evidence>
<evidence type="ECO:0000256" key="1">
    <source>
        <dbReference type="ARBA" id="ARBA00004123"/>
    </source>
</evidence>
<evidence type="ECO:0000256" key="3">
    <source>
        <dbReference type="ARBA" id="ARBA00022723"/>
    </source>
</evidence>
<evidence type="ECO:0000256" key="6">
    <source>
        <dbReference type="ARBA" id="ARBA00022833"/>
    </source>
</evidence>
<evidence type="ECO:0000256" key="2">
    <source>
        <dbReference type="ARBA" id="ARBA00006991"/>
    </source>
</evidence>
<dbReference type="GO" id="GO:0000981">
    <property type="term" value="F:DNA-binding transcription factor activity, RNA polymerase II-specific"/>
    <property type="evidence" value="ECO:0007669"/>
    <property type="project" value="TreeGrafter"/>
</dbReference>
<dbReference type="PANTHER" id="PTHR23226">
    <property type="entry name" value="ZINC FINGER AND SCAN DOMAIN-CONTAINING"/>
    <property type="match status" value="1"/>
</dbReference>
<reference evidence="12 13" key="1">
    <citation type="submission" date="2014-04" db="EMBL/GenBank/DDBJ databases">
        <title>Genome evolution of avian class.</title>
        <authorList>
            <person name="Zhang G."/>
            <person name="Li C."/>
        </authorList>
    </citation>
    <scope>NUCLEOTIDE SEQUENCE [LARGE SCALE GENOMIC DNA]</scope>
    <source>
        <strain evidence="12">BGI_N325</strain>
    </source>
</reference>
<evidence type="ECO:0000256" key="7">
    <source>
        <dbReference type="ARBA" id="ARBA00023015"/>
    </source>
</evidence>
<dbReference type="PROSITE" id="PS50157">
    <property type="entry name" value="ZINC_FINGER_C2H2_2"/>
    <property type="match status" value="1"/>
</dbReference>
<comment type="similarity">
    <text evidence="2">Belongs to the krueppel C2H2-type zinc-finger protein family.</text>
</comment>
<dbReference type="AlphaFoldDB" id="A0A091K741"/>
<keyword evidence="7" id="KW-0805">Transcription regulation</keyword>